<dbReference type="OrthoDB" id="1047602at2759"/>
<dbReference type="EMBL" id="WOCE01000013">
    <property type="protein sequence ID" value="KAE9601459.1"/>
    <property type="molecule type" value="Genomic_DNA"/>
</dbReference>
<dbReference type="PANTHER" id="PTHR31448">
    <property type="entry name" value="MYOSIN-BINDING PROTEIN 2"/>
    <property type="match status" value="1"/>
</dbReference>
<reference evidence="7" key="1">
    <citation type="journal article" date="2020" name="Nat. Commun.">
        <title>Genome sequence of the cluster root forming white lupin.</title>
        <authorList>
            <person name="Hufnagel B."/>
            <person name="Marques A."/>
            <person name="Soriano A."/>
            <person name="Marques L."/>
            <person name="Divol F."/>
            <person name="Doumas P."/>
            <person name="Sallet E."/>
            <person name="Mancinotti D."/>
            <person name="Carrere S."/>
            <person name="Marande W."/>
            <person name="Arribat S."/>
            <person name="Keller J."/>
            <person name="Huneau C."/>
            <person name="Blein T."/>
            <person name="Aime D."/>
            <person name="Laguerre M."/>
            <person name="Taylor J."/>
            <person name="Schubert V."/>
            <person name="Nelson M."/>
            <person name="Geu-Flores F."/>
            <person name="Crespi M."/>
            <person name="Gallardo-Guerrero K."/>
            <person name="Delaux P.-M."/>
            <person name="Salse J."/>
            <person name="Berges H."/>
            <person name="Guyot R."/>
            <person name="Gouzy J."/>
            <person name="Peret B."/>
        </authorList>
    </citation>
    <scope>NUCLEOTIDE SEQUENCE [LARGE SCALE GENOMIC DNA]</scope>
    <source>
        <strain evidence="7">cv. Amiga</strain>
    </source>
</reference>
<dbReference type="Pfam" id="PF04576">
    <property type="entry name" value="Zein-binding"/>
    <property type="match status" value="1"/>
</dbReference>
<evidence type="ECO:0000313" key="7">
    <source>
        <dbReference type="Proteomes" id="UP000447434"/>
    </source>
</evidence>
<protein>
    <submittedName>
        <fullName evidence="6">Putative GTD-binding domain-containing protein</fullName>
    </submittedName>
</protein>
<accession>A0A6A4PIX0</accession>
<evidence type="ECO:0000256" key="4">
    <source>
        <dbReference type="ARBA" id="ARBA00023136"/>
    </source>
</evidence>
<dbReference type="InterPro" id="IPR007656">
    <property type="entry name" value="GTD-bd"/>
</dbReference>
<keyword evidence="7" id="KW-1185">Reference proteome</keyword>
<keyword evidence="3" id="KW-1133">Transmembrane helix</keyword>
<keyword evidence="2" id="KW-0812">Transmembrane</keyword>
<keyword evidence="4" id="KW-0472">Membrane</keyword>
<name>A0A6A4PIX0_LUPAL</name>
<dbReference type="InterPro" id="IPR039306">
    <property type="entry name" value="MYOB"/>
</dbReference>
<organism evidence="6 7">
    <name type="scientific">Lupinus albus</name>
    <name type="common">White lupine</name>
    <name type="synonym">Lupinus termis</name>
    <dbReference type="NCBI Taxonomy" id="3870"/>
    <lineage>
        <taxon>Eukaryota</taxon>
        <taxon>Viridiplantae</taxon>
        <taxon>Streptophyta</taxon>
        <taxon>Embryophyta</taxon>
        <taxon>Tracheophyta</taxon>
        <taxon>Spermatophyta</taxon>
        <taxon>Magnoliopsida</taxon>
        <taxon>eudicotyledons</taxon>
        <taxon>Gunneridae</taxon>
        <taxon>Pentapetalae</taxon>
        <taxon>rosids</taxon>
        <taxon>fabids</taxon>
        <taxon>Fabales</taxon>
        <taxon>Fabaceae</taxon>
        <taxon>Papilionoideae</taxon>
        <taxon>50 kb inversion clade</taxon>
        <taxon>genistoids sensu lato</taxon>
        <taxon>core genistoids</taxon>
        <taxon>Genisteae</taxon>
        <taxon>Lupinus</taxon>
    </lineage>
</organism>
<comment type="caution">
    <text evidence="6">The sequence shown here is derived from an EMBL/GenBank/DDBJ whole genome shotgun (WGS) entry which is preliminary data.</text>
</comment>
<evidence type="ECO:0000313" key="6">
    <source>
        <dbReference type="EMBL" id="KAE9601459.1"/>
    </source>
</evidence>
<evidence type="ECO:0000256" key="2">
    <source>
        <dbReference type="ARBA" id="ARBA00022692"/>
    </source>
</evidence>
<evidence type="ECO:0000256" key="3">
    <source>
        <dbReference type="ARBA" id="ARBA00022989"/>
    </source>
</evidence>
<sequence>MALYMELDEERSAVDVGANNAMATITRSQEEKATLQMDDLQLAYDEEARRISNDMVLKLEEEVKAS</sequence>
<dbReference type="PANTHER" id="PTHR31448:SF9">
    <property type="entry name" value="MYOSIN-BINDING PROTEIN 6-RELATED"/>
    <property type="match status" value="1"/>
</dbReference>
<gene>
    <name evidence="6" type="ORF">Lalb_Chr13g0298051</name>
</gene>
<comment type="subcellular location">
    <subcellularLocation>
        <location evidence="1">Membrane</location>
        <topology evidence="1">Single-pass membrane protein</topology>
    </subcellularLocation>
</comment>
<dbReference type="Proteomes" id="UP000447434">
    <property type="component" value="Chromosome 13"/>
</dbReference>
<evidence type="ECO:0000259" key="5">
    <source>
        <dbReference type="Pfam" id="PF04576"/>
    </source>
</evidence>
<dbReference type="GO" id="GO:0080115">
    <property type="term" value="F:myosin XI tail binding"/>
    <property type="evidence" value="ECO:0007669"/>
    <property type="project" value="UniProtKB-ARBA"/>
</dbReference>
<dbReference type="AlphaFoldDB" id="A0A6A4PIX0"/>
<evidence type="ECO:0000256" key="1">
    <source>
        <dbReference type="ARBA" id="ARBA00004167"/>
    </source>
</evidence>
<feature type="domain" description="GTD-binding" evidence="5">
    <location>
        <begin position="2"/>
        <end position="64"/>
    </location>
</feature>
<dbReference type="GO" id="GO:0016020">
    <property type="term" value="C:membrane"/>
    <property type="evidence" value="ECO:0007669"/>
    <property type="project" value="UniProtKB-SubCell"/>
</dbReference>
<proteinExistence type="predicted"/>